<proteinExistence type="predicted"/>
<protein>
    <submittedName>
        <fullName evidence="2">Uncharacterized protein</fullName>
    </submittedName>
</protein>
<sequence>MYSNRVRDFLRMPVPSGEYASPGRSGPTFRPRPAHVPRVSPPACRARPSACPGAFRPLAGYFAGVQPNSSAVVPRAVVRRVTVAS</sequence>
<reference evidence="2" key="2">
    <citation type="submission" date="2020-09" db="EMBL/GenBank/DDBJ databases">
        <authorList>
            <person name="Sun Q."/>
            <person name="Ohkuma M."/>
        </authorList>
    </citation>
    <scope>NUCLEOTIDE SEQUENCE</scope>
    <source>
        <strain evidence="2">JCM 4434</strain>
    </source>
</reference>
<accession>A0A8H9LQ39</accession>
<name>A0A8H9LQ39_KITAU</name>
<evidence type="ECO:0000313" key="2">
    <source>
        <dbReference type="EMBL" id="GGU76233.1"/>
    </source>
</evidence>
<evidence type="ECO:0000313" key="3">
    <source>
        <dbReference type="Proteomes" id="UP000610124"/>
    </source>
</evidence>
<evidence type="ECO:0000256" key="1">
    <source>
        <dbReference type="SAM" id="MobiDB-lite"/>
    </source>
</evidence>
<dbReference type="EMBL" id="BMUB01000006">
    <property type="protein sequence ID" value="GGU76233.1"/>
    <property type="molecule type" value="Genomic_DNA"/>
</dbReference>
<feature type="region of interest" description="Disordered" evidence="1">
    <location>
        <begin position="13"/>
        <end position="43"/>
    </location>
</feature>
<organism evidence="2 3">
    <name type="scientific">Kitasatospora aureofaciens</name>
    <name type="common">Streptomyces aureofaciens</name>
    <dbReference type="NCBI Taxonomy" id="1894"/>
    <lineage>
        <taxon>Bacteria</taxon>
        <taxon>Bacillati</taxon>
        <taxon>Actinomycetota</taxon>
        <taxon>Actinomycetes</taxon>
        <taxon>Kitasatosporales</taxon>
        <taxon>Streptomycetaceae</taxon>
        <taxon>Kitasatospora</taxon>
    </lineage>
</organism>
<reference evidence="2" key="1">
    <citation type="journal article" date="2014" name="Int. J. Syst. Evol. Microbiol.">
        <title>Complete genome sequence of Corynebacterium casei LMG S-19264T (=DSM 44701T), isolated from a smear-ripened cheese.</title>
        <authorList>
            <consortium name="US DOE Joint Genome Institute (JGI-PGF)"/>
            <person name="Walter F."/>
            <person name="Albersmeier A."/>
            <person name="Kalinowski J."/>
            <person name="Ruckert C."/>
        </authorList>
    </citation>
    <scope>NUCLEOTIDE SEQUENCE</scope>
    <source>
        <strain evidence="2">JCM 4434</strain>
    </source>
</reference>
<dbReference type="AlphaFoldDB" id="A0A8H9LQ39"/>
<dbReference type="Proteomes" id="UP000610124">
    <property type="component" value="Unassembled WGS sequence"/>
</dbReference>
<comment type="caution">
    <text evidence="2">The sequence shown here is derived from an EMBL/GenBank/DDBJ whole genome shotgun (WGS) entry which is preliminary data.</text>
</comment>
<gene>
    <name evidence="2" type="ORF">GCM10010502_29940</name>
</gene>